<dbReference type="InterPro" id="IPR036975">
    <property type="entry name" value="Importin-a_IBB_sf"/>
</dbReference>
<protein>
    <recommendedName>
        <fullName evidence="5">Importin subunit alpha</fullName>
    </recommendedName>
</protein>
<comment type="similarity">
    <text evidence="1 5">Belongs to the importin alpha family.</text>
</comment>
<keyword evidence="10" id="KW-1185">Reference proteome</keyword>
<feature type="repeat" description="ARM" evidence="6">
    <location>
        <begin position="161"/>
        <end position="203"/>
    </location>
</feature>
<dbReference type="SUPFAM" id="SSF48371">
    <property type="entry name" value="ARM repeat"/>
    <property type="match status" value="1"/>
</dbReference>
<dbReference type="Pfam" id="PF00514">
    <property type="entry name" value="Arm"/>
    <property type="match status" value="8"/>
</dbReference>
<dbReference type="FunFam" id="1.25.10.10:FF:000009">
    <property type="entry name" value="Importin subunit alpha"/>
    <property type="match status" value="1"/>
</dbReference>
<dbReference type="GO" id="GO:0006606">
    <property type="term" value="P:protein import into nucleus"/>
    <property type="evidence" value="ECO:0007669"/>
    <property type="project" value="InterPro"/>
</dbReference>
<evidence type="ECO:0000259" key="8">
    <source>
        <dbReference type="PROSITE" id="PS51214"/>
    </source>
</evidence>
<evidence type="ECO:0000256" key="7">
    <source>
        <dbReference type="SAM" id="MobiDB-lite"/>
    </source>
</evidence>
<dbReference type="PROSITE" id="PS50176">
    <property type="entry name" value="ARM_REPEAT"/>
    <property type="match status" value="1"/>
</dbReference>
<evidence type="ECO:0000256" key="5">
    <source>
        <dbReference type="PIRNR" id="PIRNR005673"/>
    </source>
</evidence>
<keyword evidence="2 5" id="KW-0813">Transport</keyword>
<evidence type="ECO:0000256" key="6">
    <source>
        <dbReference type="PROSITE-ProRule" id="PRU00259"/>
    </source>
</evidence>
<keyword evidence="4 5" id="KW-0653">Protein transport</keyword>
<organism evidence="9 10">
    <name type="scientific">Brachionus calyciflorus</name>
    <dbReference type="NCBI Taxonomy" id="104777"/>
    <lineage>
        <taxon>Eukaryota</taxon>
        <taxon>Metazoa</taxon>
        <taxon>Spiralia</taxon>
        <taxon>Gnathifera</taxon>
        <taxon>Rotifera</taxon>
        <taxon>Eurotatoria</taxon>
        <taxon>Monogononta</taxon>
        <taxon>Pseudotrocha</taxon>
        <taxon>Ploima</taxon>
        <taxon>Brachionidae</taxon>
        <taxon>Brachionus</taxon>
    </lineage>
</organism>
<dbReference type="AlphaFoldDB" id="A0A813TCP9"/>
<feature type="region of interest" description="Disordered" evidence="7">
    <location>
        <begin position="1"/>
        <end position="22"/>
    </location>
</feature>
<dbReference type="Proteomes" id="UP000663879">
    <property type="component" value="Unassembled WGS sequence"/>
</dbReference>
<dbReference type="Gene3D" id="1.25.10.10">
    <property type="entry name" value="Leucine-rich Repeat Variant"/>
    <property type="match status" value="1"/>
</dbReference>
<comment type="caution">
    <text evidence="9">The sequence shown here is derived from an EMBL/GenBank/DDBJ whole genome shotgun (WGS) entry which is preliminary data.</text>
</comment>
<dbReference type="EMBL" id="CAJNOC010000860">
    <property type="protein sequence ID" value="CAF0810768.1"/>
    <property type="molecule type" value="Genomic_DNA"/>
</dbReference>
<dbReference type="InterPro" id="IPR011989">
    <property type="entry name" value="ARM-like"/>
</dbReference>
<dbReference type="Pfam" id="PF16186">
    <property type="entry name" value="Arm_3"/>
    <property type="match status" value="1"/>
</dbReference>
<evidence type="ECO:0000256" key="1">
    <source>
        <dbReference type="ARBA" id="ARBA00010394"/>
    </source>
</evidence>
<feature type="domain" description="IBB" evidence="8">
    <location>
        <begin position="1"/>
        <end position="54"/>
    </location>
</feature>
<dbReference type="Gene3D" id="1.20.5.690">
    <property type="entry name" value="Importin-alpha, importin-beta-binding domain"/>
    <property type="match status" value="1"/>
</dbReference>
<accession>A0A813TCP9</accession>
<sequence length="536" mass="59567">MLEHGSRLKSFKNNGRDLDDLRRRRTESSIELRKQKKEDQVLKRRNITINTEEEPVNNVDNKTTTQNTAPQTNMTLNEIIEIIHTTKDNDQLFPAVQAIRKMLSRERNPPIDDVIKANLVHNLVAYLACEDHAMLQFEAAWALTNIASGTSAQTRHVVESGAVTPFIKLLSSSNSNVCEQAVWALGNIAGDGAELRDLVIKCGIVDPLLALIRSDTPNTFLRNITWTLSNLCRNKNPAPSMQVLHQLLPALSSLLYSNDKEVLTDTCWALSYITDGPNEKIDAVIKTGVVPRLVELLNLHHKNEVGILSPALRCIGNIVTGSDDQTQCVIDSNSLPIFHALLTHNKIGVQKEAAWTLSNITAGTQTQIQAVIQAELMPLLVHVLTVGELRVQKEAAWAITNFTSGASTEQVLYLVQCQVIKPMCDLLNAKDPKLIKVLLDGLCNILLVAEKVGQLEQARIFIEEIDGLTKIEKLQENENEDVYKLAYHMVEKFFSDEGDDQDGLQPEMTSEQYNFTATEVTNTAVGGDSAMPKFSF</sequence>
<evidence type="ECO:0000313" key="10">
    <source>
        <dbReference type="Proteomes" id="UP000663879"/>
    </source>
</evidence>
<dbReference type="OrthoDB" id="29145at2759"/>
<dbReference type="InterPro" id="IPR000225">
    <property type="entry name" value="Armadillo"/>
</dbReference>
<dbReference type="PROSITE" id="PS51214">
    <property type="entry name" value="IBB"/>
    <property type="match status" value="1"/>
</dbReference>
<dbReference type="Pfam" id="PF01749">
    <property type="entry name" value="IBB"/>
    <property type="match status" value="1"/>
</dbReference>
<evidence type="ECO:0000256" key="2">
    <source>
        <dbReference type="ARBA" id="ARBA00022448"/>
    </source>
</evidence>
<reference evidence="9" key="1">
    <citation type="submission" date="2021-02" db="EMBL/GenBank/DDBJ databases">
        <authorList>
            <person name="Nowell W R."/>
        </authorList>
    </citation>
    <scope>NUCLEOTIDE SEQUENCE</scope>
    <source>
        <strain evidence="9">Ploen Becks lab</strain>
    </source>
</reference>
<gene>
    <name evidence="9" type="ORF">OXX778_LOCUS6959</name>
</gene>
<dbReference type="GO" id="GO:0005737">
    <property type="term" value="C:cytoplasm"/>
    <property type="evidence" value="ECO:0007669"/>
    <property type="project" value="InterPro"/>
</dbReference>
<dbReference type="InterPro" id="IPR016024">
    <property type="entry name" value="ARM-type_fold"/>
</dbReference>
<dbReference type="InterPro" id="IPR032413">
    <property type="entry name" value="Arm_3"/>
</dbReference>
<dbReference type="GO" id="GO:0005634">
    <property type="term" value="C:nucleus"/>
    <property type="evidence" value="ECO:0007669"/>
    <property type="project" value="UniProtKB-ARBA"/>
</dbReference>
<dbReference type="GO" id="GO:0061608">
    <property type="term" value="F:nuclear import signal receptor activity"/>
    <property type="evidence" value="ECO:0007669"/>
    <property type="project" value="InterPro"/>
</dbReference>
<dbReference type="SMART" id="SM00185">
    <property type="entry name" value="ARM"/>
    <property type="match status" value="8"/>
</dbReference>
<evidence type="ECO:0000313" key="9">
    <source>
        <dbReference type="EMBL" id="CAF0810768.1"/>
    </source>
</evidence>
<proteinExistence type="inferred from homology"/>
<dbReference type="PIRSF" id="PIRSF005673">
    <property type="entry name" value="Importin_alpha"/>
    <property type="match status" value="1"/>
</dbReference>
<name>A0A813TCP9_9BILA</name>
<evidence type="ECO:0000256" key="4">
    <source>
        <dbReference type="ARBA" id="ARBA00022927"/>
    </source>
</evidence>
<dbReference type="InterPro" id="IPR002652">
    <property type="entry name" value="Importin-a_IBB"/>
</dbReference>
<keyword evidence="3" id="KW-0677">Repeat</keyword>
<evidence type="ECO:0000256" key="3">
    <source>
        <dbReference type="ARBA" id="ARBA00022737"/>
    </source>
</evidence>
<dbReference type="PANTHER" id="PTHR23316">
    <property type="entry name" value="IMPORTIN ALPHA"/>
    <property type="match status" value="1"/>
</dbReference>
<dbReference type="InterPro" id="IPR024931">
    <property type="entry name" value="Importin_alpha"/>
</dbReference>